<dbReference type="InterPro" id="IPR051058">
    <property type="entry name" value="GDSL_Est/Lipase"/>
</dbReference>
<dbReference type="GO" id="GO:0006629">
    <property type="term" value="P:lipid metabolic process"/>
    <property type="evidence" value="ECO:0007669"/>
    <property type="project" value="InterPro"/>
</dbReference>
<dbReference type="RefSeq" id="WP_096581291.1">
    <property type="nucleotide sequence ID" value="NZ_CAWNJS010000001.1"/>
</dbReference>
<evidence type="ECO:0000256" key="1">
    <source>
        <dbReference type="ARBA" id="ARBA00022801"/>
    </source>
</evidence>
<evidence type="ECO:0000313" key="5">
    <source>
        <dbReference type="Proteomes" id="UP000218785"/>
    </source>
</evidence>
<dbReference type="KEGG" id="ttq:NIES37_56170"/>
<dbReference type="InterPro" id="IPR008265">
    <property type="entry name" value="Lipase_GDSL_AS"/>
</dbReference>
<dbReference type="CDD" id="cd01846">
    <property type="entry name" value="fatty_acyltransferase_like"/>
    <property type="match status" value="1"/>
</dbReference>
<dbReference type="InterPro" id="IPR026374">
    <property type="entry name" value="Cyano_PEP"/>
</dbReference>
<keyword evidence="1" id="KW-0378">Hydrolase</keyword>
<proteinExistence type="predicted"/>
<dbReference type="PANTHER" id="PTHR45648">
    <property type="entry name" value="GDSL LIPASE/ACYLHYDROLASE FAMILY PROTEIN (AFU_ORTHOLOGUE AFUA_4G14700)"/>
    <property type="match status" value="1"/>
</dbReference>
<feature type="signal peptide" evidence="2">
    <location>
        <begin position="1"/>
        <end position="23"/>
    </location>
</feature>
<reference evidence="4 5" key="1">
    <citation type="submission" date="2017-06" db="EMBL/GenBank/DDBJ databases">
        <title>Genome sequencing of cyanobaciteial culture collection at National Institute for Environmental Studies (NIES).</title>
        <authorList>
            <person name="Hirose Y."/>
            <person name="Shimura Y."/>
            <person name="Fujisawa T."/>
            <person name="Nakamura Y."/>
            <person name="Kawachi M."/>
        </authorList>
    </citation>
    <scope>NUCLEOTIDE SEQUENCE [LARGE SCALE GENOMIC DNA]</scope>
    <source>
        <strain evidence="4 5">NIES-37</strain>
    </source>
</reference>
<accession>A0A1Z4N7D6</accession>
<keyword evidence="2" id="KW-0732">Signal</keyword>
<dbReference type="PANTHER" id="PTHR45648:SF22">
    <property type="entry name" value="GDSL LIPASE_ACYLHYDROLASE FAMILY PROTEIN (AFU_ORTHOLOGUE AFUA_4G14700)"/>
    <property type="match status" value="1"/>
</dbReference>
<dbReference type="Proteomes" id="UP000218785">
    <property type="component" value="Chromosome"/>
</dbReference>
<evidence type="ECO:0000313" key="4">
    <source>
        <dbReference type="EMBL" id="BAZ01614.1"/>
    </source>
</evidence>
<feature type="chain" id="PRO_5013210047" evidence="2">
    <location>
        <begin position="24"/>
        <end position="380"/>
    </location>
</feature>
<dbReference type="InterPro" id="IPR013424">
    <property type="entry name" value="Ice-binding_C"/>
</dbReference>
<dbReference type="GO" id="GO:0016298">
    <property type="term" value="F:lipase activity"/>
    <property type="evidence" value="ECO:0007669"/>
    <property type="project" value="InterPro"/>
</dbReference>
<organism evidence="4 5">
    <name type="scientific">Tolypothrix tenuis PCC 7101</name>
    <dbReference type="NCBI Taxonomy" id="231146"/>
    <lineage>
        <taxon>Bacteria</taxon>
        <taxon>Bacillati</taxon>
        <taxon>Cyanobacteriota</taxon>
        <taxon>Cyanophyceae</taxon>
        <taxon>Nostocales</taxon>
        <taxon>Tolypothrichaceae</taxon>
        <taxon>Tolypothrix</taxon>
    </lineage>
</organism>
<dbReference type="NCBIfam" id="TIGR04155">
    <property type="entry name" value="cyano_PEP"/>
    <property type="match status" value="1"/>
</dbReference>
<protein>
    <submittedName>
        <fullName evidence="4">GDSL family lipase</fullName>
    </submittedName>
</protein>
<evidence type="ECO:0000256" key="2">
    <source>
        <dbReference type="SAM" id="SignalP"/>
    </source>
</evidence>
<dbReference type="EMBL" id="AP018248">
    <property type="protein sequence ID" value="BAZ01614.1"/>
    <property type="molecule type" value="Genomic_DNA"/>
</dbReference>
<keyword evidence="5" id="KW-1185">Reference proteome</keyword>
<gene>
    <name evidence="4" type="ORF">NIES37_56170</name>
</gene>
<dbReference type="InterPro" id="IPR036514">
    <property type="entry name" value="SGNH_hydro_sf"/>
</dbReference>
<dbReference type="Pfam" id="PF07589">
    <property type="entry name" value="PEP-CTERM"/>
    <property type="match status" value="1"/>
</dbReference>
<dbReference type="Gene3D" id="3.40.50.1110">
    <property type="entry name" value="SGNH hydrolase"/>
    <property type="match status" value="1"/>
</dbReference>
<dbReference type="NCBIfam" id="TIGR02595">
    <property type="entry name" value="PEP_CTERM"/>
    <property type="match status" value="1"/>
</dbReference>
<dbReference type="InterPro" id="IPR001087">
    <property type="entry name" value="GDSL"/>
</dbReference>
<dbReference type="Pfam" id="PF00657">
    <property type="entry name" value="Lipase_GDSL"/>
    <property type="match status" value="1"/>
</dbReference>
<name>A0A1Z4N7D6_9CYAN</name>
<evidence type="ECO:0000259" key="3">
    <source>
        <dbReference type="Pfam" id="PF07589"/>
    </source>
</evidence>
<feature type="domain" description="Ice-binding protein C-terminal" evidence="3">
    <location>
        <begin position="331"/>
        <end position="355"/>
    </location>
</feature>
<dbReference type="AlphaFoldDB" id="A0A1Z4N7D6"/>
<sequence length="380" mass="40747">MKKRFVAAGFIIFSFMLPLRATAAQFSGIYVFGDSLSDAGNVYNSTIDPNTGVGFPPPPYVDGNFSNGPIWIDQLAKKLQLDSSPTLVTDVAKGVAPKNGINYAFGGATSIDKNTISPFLPGFQQQIAAFTTPLLQTKNADSNALYVLWTGANDYLPTNADPNYFKPFTDPTTTINSLKLAIASLADVGAKNILVVNLPDLGQLPRAQNLDPTFPVANGTSQSLTDLTKEHNSDLSDAIADLNKVLNPDVKLISLDANSVFTDIMNDTKNMQGVKYGFKEVAKPCLVDPSCAADPSIQNQYFFWDGLHPTTAAHKVLGDYAFQQIEKSMQPVPEPSTALGTVAIGAFGAAALLKRKRKQSLLKTVSLVPAGQSTHTKVEN</sequence>
<dbReference type="PROSITE" id="PS01098">
    <property type="entry name" value="LIPASE_GDSL_SER"/>
    <property type="match status" value="1"/>
</dbReference>
<dbReference type="SUPFAM" id="SSF52266">
    <property type="entry name" value="SGNH hydrolase"/>
    <property type="match status" value="1"/>
</dbReference>